<sequence>MDWLAIFNSSAFAIHSSRSLIATGVVPPGANWVASAPQSINWAAMHPRRALIAPEVPATGTEPPAPDAVASVTCVAPSSESSSSGPTPPITTTFVLSGKLTTLTNPCKDFMDGSTFNVARTSEAGPSTFSPAMATR</sequence>
<evidence type="ECO:0000313" key="2">
    <source>
        <dbReference type="Proteomes" id="UP001597400"/>
    </source>
</evidence>
<name>A0ABW4U1Q2_9SPHN</name>
<protein>
    <submittedName>
        <fullName evidence="1">Uncharacterized protein</fullName>
    </submittedName>
</protein>
<reference evidence="2" key="1">
    <citation type="journal article" date="2019" name="Int. J. Syst. Evol. Microbiol.">
        <title>The Global Catalogue of Microorganisms (GCM) 10K type strain sequencing project: providing services to taxonomists for standard genome sequencing and annotation.</title>
        <authorList>
            <consortium name="The Broad Institute Genomics Platform"/>
            <consortium name="The Broad Institute Genome Sequencing Center for Infectious Disease"/>
            <person name="Wu L."/>
            <person name="Ma J."/>
        </authorList>
    </citation>
    <scope>NUCLEOTIDE SEQUENCE [LARGE SCALE GENOMIC DNA]</scope>
    <source>
        <strain evidence="2">CGMCC 1.12702</strain>
    </source>
</reference>
<keyword evidence="2" id="KW-1185">Reference proteome</keyword>
<accession>A0ABW4U1Q2</accession>
<comment type="caution">
    <text evidence="1">The sequence shown here is derived from an EMBL/GenBank/DDBJ whole genome shotgun (WGS) entry which is preliminary data.</text>
</comment>
<organism evidence="1 2">
    <name type="scientific">Sphingomonas arantia</name>
    <dbReference type="NCBI Taxonomy" id="1460676"/>
    <lineage>
        <taxon>Bacteria</taxon>
        <taxon>Pseudomonadati</taxon>
        <taxon>Pseudomonadota</taxon>
        <taxon>Alphaproteobacteria</taxon>
        <taxon>Sphingomonadales</taxon>
        <taxon>Sphingomonadaceae</taxon>
        <taxon>Sphingomonas</taxon>
    </lineage>
</organism>
<evidence type="ECO:0000313" key="1">
    <source>
        <dbReference type="EMBL" id="MFD1951443.1"/>
    </source>
</evidence>
<proteinExistence type="predicted"/>
<gene>
    <name evidence="1" type="ORF">ACFSGX_11780</name>
</gene>
<dbReference type="Proteomes" id="UP001597400">
    <property type="component" value="Unassembled WGS sequence"/>
</dbReference>
<dbReference type="EMBL" id="JBHUGS010000003">
    <property type="protein sequence ID" value="MFD1951443.1"/>
    <property type="molecule type" value="Genomic_DNA"/>
</dbReference>